<dbReference type="InterPro" id="IPR017930">
    <property type="entry name" value="Myb_dom"/>
</dbReference>
<comment type="caution">
    <text evidence="4">The sequence shown here is derived from an EMBL/GenBank/DDBJ whole genome shotgun (WGS) entry which is preliminary data.</text>
</comment>
<evidence type="ECO:0000313" key="5">
    <source>
        <dbReference type="Proteomes" id="UP000179807"/>
    </source>
</evidence>
<dbReference type="Gene3D" id="1.10.10.60">
    <property type="entry name" value="Homeodomain-like"/>
    <property type="match status" value="2"/>
</dbReference>
<dbReference type="PROSITE" id="PS50090">
    <property type="entry name" value="MYB_LIKE"/>
    <property type="match status" value="2"/>
</dbReference>
<feature type="domain" description="HTH myb-type" evidence="3">
    <location>
        <begin position="76"/>
        <end position="128"/>
    </location>
</feature>
<feature type="domain" description="Myb-like" evidence="2">
    <location>
        <begin position="74"/>
        <end position="124"/>
    </location>
</feature>
<feature type="domain" description="HTH myb-type" evidence="3">
    <location>
        <begin position="22"/>
        <end position="73"/>
    </location>
</feature>
<dbReference type="SUPFAM" id="SSF46689">
    <property type="entry name" value="Homeodomain-like"/>
    <property type="match status" value="1"/>
</dbReference>
<dbReference type="PANTHER" id="PTHR45614:SF69">
    <property type="entry name" value="CHROMOSOME UNDETERMINED SCAFFOLD_38, WHOLE GENOME SHOTGUN SEQUENCE"/>
    <property type="match status" value="1"/>
</dbReference>
<evidence type="ECO:0000259" key="3">
    <source>
        <dbReference type="PROSITE" id="PS51294"/>
    </source>
</evidence>
<sequence length="407" mass="45937">MKTRHSHRIDSDSTNNNDSVPLMSTLRKRFTLEEDALLKKLVLQEKISTWEEIATFMPGRNGRQCRDRFNNYLYTSISKNPWTDQEDDIIIKKYYEIGPHWTEISKFLVGRSGNNVKNRFHKHLIRTKKILPFHKKGKTFSNKSILKPAQKNINRISHEVSISKANQLSCYISQKVPKKIGKVTEKVLGKVTHEYTCIGNKSCNNDVMRNTSSVFTSNNNNDANMNNIGITSNQDVINSIPNIKTQISNICLPSDNCNCCSSCVNNQNITNFVITNNIDYIPQVNSTNCMISDNSPHLFNNISVCTSLNLYDLSITNDFLFDNSQNSGNSVSDDSFATRNCVPIQLQSLLLQSPGTVNSPLRSPATKQVSPNLTNQITVRRHFFAGKKNIDIDNNPTPSVNSLITEP</sequence>
<proteinExistence type="predicted"/>
<dbReference type="SMART" id="SM00717">
    <property type="entry name" value="SANT"/>
    <property type="match status" value="2"/>
</dbReference>
<dbReference type="GeneID" id="94845617"/>
<evidence type="ECO:0000313" key="4">
    <source>
        <dbReference type="EMBL" id="OHS97230.1"/>
    </source>
</evidence>
<evidence type="ECO:0008006" key="6">
    <source>
        <dbReference type="Google" id="ProtNLM"/>
    </source>
</evidence>
<dbReference type="AlphaFoldDB" id="A0A1J4JDF4"/>
<dbReference type="InterPro" id="IPR001005">
    <property type="entry name" value="SANT/Myb"/>
</dbReference>
<keyword evidence="5" id="KW-1185">Reference proteome</keyword>
<dbReference type="VEuPathDB" id="TrichDB:TRFO_36583"/>
<dbReference type="PROSITE" id="PS51294">
    <property type="entry name" value="HTH_MYB"/>
    <property type="match status" value="2"/>
</dbReference>
<dbReference type="CDD" id="cd00167">
    <property type="entry name" value="SANT"/>
    <property type="match status" value="2"/>
</dbReference>
<dbReference type="RefSeq" id="XP_068350367.1">
    <property type="nucleotide sequence ID" value="XM_068510913.1"/>
</dbReference>
<dbReference type="Proteomes" id="UP000179807">
    <property type="component" value="Unassembled WGS sequence"/>
</dbReference>
<feature type="region of interest" description="Disordered" evidence="1">
    <location>
        <begin position="1"/>
        <end position="20"/>
    </location>
</feature>
<dbReference type="PANTHER" id="PTHR45614">
    <property type="entry name" value="MYB PROTEIN-RELATED"/>
    <property type="match status" value="1"/>
</dbReference>
<dbReference type="GO" id="GO:0005634">
    <property type="term" value="C:nucleus"/>
    <property type="evidence" value="ECO:0007669"/>
    <property type="project" value="TreeGrafter"/>
</dbReference>
<dbReference type="GO" id="GO:0000981">
    <property type="term" value="F:DNA-binding transcription factor activity, RNA polymerase II-specific"/>
    <property type="evidence" value="ECO:0007669"/>
    <property type="project" value="TreeGrafter"/>
</dbReference>
<dbReference type="GO" id="GO:0000978">
    <property type="term" value="F:RNA polymerase II cis-regulatory region sequence-specific DNA binding"/>
    <property type="evidence" value="ECO:0007669"/>
    <property type="project" value="TreeGrafter"/>
</dbReference>
<accession>A0A1J4JDF4</accession>
<dbReference type="EMBL" id="MLAK01001128">
    <property type="protein sequence ID" value="OHS97230.1"/>
    <property type="molecule type" value="Genomic_DNA"/>
</dbReference>
<dbReference type="Pfam" id="PF13921">
    <property type="entry name" value="Myb_DNA-bind_6"/>
    <property type="match status" value="1"/>
</dbReference>
<evidence type="ECO:0000256" key="1">
    <source>
        <dbReference type="SAM" id="MobiDB-lite"/>
    </source>
</evidence>
<gene>
    <name evidence="4" type="ORF">TRFO_36583</name>
</gene>
<protein>
    <recommendedName>
        <fullName evidence="6">Myb-like DNA-binding domain containing protein</fullName>
    </recommendedName>
</protein>
<name>A0A1J4JDF4_9EUKA</name>
<reference evidence="4" key="1">
    <citation type="submission" date="2016-10" db="EMBL/GenBank/DDBJ databases">
        <authorList>
            <person name="Benchimol M."/>
            <person name="Almeida L.G."/>
            <person name="Vasconcelos A.T."/>
            <person name="Perreira-Neves A."/>
            <person name="Rosa I.A."/>
            <person name="Tasca T."/>
            <person name="Bogo M.R."/>
            <person name="de Souza W."/>
        </authorList>
    </citation>
    <scope>NUCLEOTIDE SEQUENCE [LARGE SCALE GENOMIC DNA]</scope>
    <source>
        <strain evidence="4">K</strain>
    </source>
</reference>
<organism evidence="4 5">
    <name type="scientific">Tritrichomonas foetus</name>
    <dbReference type="NCBI Taxonomy" id="1144522"/>
    <lineage>
        <taxon>Eukaryota</taxon>
        <taxon>Metamonada</taxon>
        <taxon>Parabasalia</taxon>
        <taxon>Tritrichomonadida</taxon>
        <taxon>Tritrichomonadidae</taxon>
        <taxon>Tritrichomonas</taxon>
    </lineage>
</organism>
<evidence type="ECO:0000259" key="2">
    <source>
        <dbReference type="PROSITE" id="PS50090"/>
    </source>
</evidence>
<dbReference type="InterPro" id="IPR009057">
    <property type="entry name" value="Homeodomain-like_sf"/>
</dbReference>
<feature type="domain" description="Myb-like" evidence="2">
    <location>
        <begin position="27"/>
        <end position="73"/>
    </location>
</feature>
<dbReference type="InterPro" id="IPR050560">
    <property type="entry name" value="MYB_TF"/>
</dbReference>